<dbReference type="SMART" id="SM00062">
    <property type="entry name" value="PBPb"/>
    <property type="match status" value="1"/>
</dbReference>
<keyword evidence="5" id="KW-1185">Reference proteome</keyword>
<evidence type="ECO:0000256" key="2">
    <source>
        <dbReference type="SAM" id="SignalP"/>
    </source>
</evidence>
<dbReference type="EMBL" id="CP001087">
    <property type="protein sequence ID" value="ACN14516.1"/>
    <property type="molecule type" value="Genomic_DNA"/>
</dbReference>
<organism evidence="4 5">
    <name type="scientific">Desulforapulum autotrophicum (strain ATCC 43914 / DSM 3382 / VKM B-1955 / HRM2)</name>
    <name type="common">Desulfobacterium autotrophicum</name>
    <dbReference type="NCBI Taxonomy" id="177437"/>
    <lineage>
        <taxon>Bacteria</taxon>
        <taxon>Pseudomonadati</taxon>
        <taxon>Thermodesulfobacteriota</taxon>
        <taxon>Desulfobacteria</taxon>
        <taxon>Desulfobacterales</taxon>
        <taxon>Desulfobacteraceae</taxon>
        <taxon>Desulforapulum</taxon>
    </lineage>
</organism>
<dbReference type="Gene3D" id="3.40.190.10">
    <property type="entry name" value="Periplasmic binding protein-like II"/>
    <property type="match status" value="2"/>
</dbReference>
<keyword evidence="1 2" id="KW-0732">Signal</keyword>
<gene>
    <name evidence="4" type="primary">glnH1</name>
    <name evidence="4" type="ordered locus">HRM2_14070</name>
</gene>
<dbReference type="eggNOG" id="COG0834">
    <property type="taxonomic scope" value="Bacteria"/>
</dbReference>
<dbReference type="AlphaFoldDB" id="C0Q9F2"/>
<dbReference type="OrthoDB" id="5455815at2"/>
<dbReference type="InterPro" id="IPR001638">
    <property type="entry name" value="Solute-binding_3/MltF_N"/>
</dbReference>
<evidence type="ECO:0000256" key="1">
    <source>
        <dbReference type="ARBA" id="ARBA00022729"/>
    </source>
</evidence>
<proteinExistence type="predicted"/>
<reference evidence="4 5" key="1">
    <citation type="journal article" date="2009" name="Environ. Microbiol.">
        <title>Genome sequence of Desulfobacterium autotrophicum HRM2, a marine sulfate reducer oxidizing organic carbon completely to carbon dioxide.</title>
        <authorList>
            <person name="Strittmatter A.W."/>
            <person name="Liesegang H."/>
            <person name="Rabus R."/>
            <person name="Decker I."/>
            <person name="Amann J."/>
            <person name="Andres S."/>
            <person name="Henne A."/>
            <person name="Fricke W.F."/>
            <person name="Martinez-Arias R."/>
            <person name="Bartels D."/>
            <person name="Goesmann A."/>
            <person name="Krause L."/>
            <person name="Puehler A."/>
            <person name="Klenk H.P."/>
            <person name="Richter M."/>
            <person name="Schuler M."/>
            <person name="Gloeckner F.O."/>
            <person name="Meyerdierks A."/>
            <person name="Gottschalk G."/>
            <person name="Amann R."/>
        </authorList>
    </citation>
    <scope>NUCLEOTIDE SEQUENCE [LARGE SCALE GENOMIC DNA]</scope>
    <source>
        <strain evidence="5">ATCC 43914 / DSM 3382 / HRM2</strain>
    </source>
</reference>
<accession>C0Q9F2</accession>
<dbReference type="HOGENOM" id="CLU_019602_18_2_7"/>
<dbReference type="KEGG" id="dat:HRM2_14070"/>
<dbReference type="CDD" id="cd13530">
    <property type="entry name" value="PBP2_peptides_like"/>
    <property type="match status" value="1"/>
</dbReference>
<dbReference type="RefSeq" id="WP_015903303.1">
    <property type="nucleotide sequence ID" value="NC_012108.1"/>
</dbReference>
<feature type="signal peptide" evidence="2">
    <location>
        <begin position="1"/>
        <end position="26"/>
    </location>
</feature>
<feature type="chain" id="PRO_5002901999" evidence="2">
    <location>
        <begin position="27"/>
        <end position="273"/>
    </location>
</feature>
<dbReference type="Pfam" id="PF00497">
    <property type="entry name" value="SBP_bac_3"/>
    <property type="match status" value="1"/>
</dbReference>
<evidence type="ECO:0000313" key="4">
    <source>
        <dbReference type="EMBL" id="ACN14516.1"/>
    </source>
</evidence>
<feature type="domain" description="Solute-binding protein family 3/N-terminal" evidence="3">
    <location>
        <begin position="31"/>
        <end position="254"/>
    </location>
</feature>
<dbReference type="PANTHER" id="PTHR35936">
    <property type="entry name" value="MEMBRANE-BOUND LYTIC MUREIN TRANSGLYCOSYLASE F"/>
    <property type="match status" value="1"/>
</dbReference>
<dbReference type="Proteomes" id="UP000000442">
    <property type="component" value="Chromosome"/>
</dbReference>
<dbReference type="PANTHER" id="PTHR35936:SF17">
    <property type="entry name" value="ARGININE-BINDING EXTRACELLULAR PROTEIN ARTP"/>
    <property type="match status" value="1"/>
</dbReference>
<sequence>MFEFRKQILGAVFLFAVFFLSSLASADEVPVYKLGIDAAFPPWTWAEKGEIKGFDWELFQYIGEVEGFKVEAADIPWSAIIAALSKGKIDILAGGLSYTCKRAQVIDFALPHWKTDYWTLVKSDSKLNCITAMSKGANVGAQAGTTGYRWLKEELKDKGVDINIKPYESVELGIKELEIGRIDAFHVDSPTARGFIDAKRGVKPVCTGLHFDYSAYAVTPGDPHHLIEKINSGLKKAYESGKIEELVRKYLPWASVEAVPYLVDYKKLCSESN</sequence>
<evidence type="ECO:0000259" key="3">
    <source>
        <dbReference type="SMART" id="SM00062"/>
    </source>
</evidence>
<name>C0Q9F2_DESAH</name>
<evidence type="ECO:0000313" key="5">
    <source>
        <dbReference type="Proteomes" id="UP000000442"/>
    </source>
</evidence>
<dbReference type="SUPFAM" id="SSF53850">
    <property type="entry name" value="Periplasmic binding protein-like II"/>
    <property type="match status" value="1"/>
</dbReference>
<protein>
    <submittedName>
        <fullName evidence="4">GlnH1</fullName>
    </submittedName>
</protein>
<dbReference type="STRING" id="177437.HRM2_14070"/>